<gene>
    <name evidence="2" type="ORF">KP79_PYT15066</name>
</gene>
<comment type="caution">
    <text evidence="2">The sequence shown here is derived from an EMBL/GenBank/DDBJ whole genome shotgun (WGS) entry which is preliminary data.</text>
</comment>
<dbReference type="AlphaFoldDB" id="A0A210QVN2"/>
<feature type="region of interest" description="Disordered" evidence="1">
    <location>
        <begin position="1"/>
        <end position="21"/>
    </location>
</feature>
<evidence type="ECO:0000256" key="1">
    <source>
        <dbReference type="SAM" id="MobiDB-lite"/>
    </source>
</evidence>
<sequence length="59" mass="6701">MQSSPDITSKSHPVQTHHNKRHLLFTPNVISYSHQTSSPVHTERHLLFTANVISCSHQT</sequence>
<proteinExistence type="predicted"/>
<evidence type="ECO:0000313" key="2">
    <source>
        <dbReference type="EMBL" id="OWF52819.1"/>
    </source>
</evidence>
<feature type="compositionally biased region" description="Polar residues" evidence="1">
    <location>
        <begin position="1"/>
        <end position="14"/>
    </location>
</feature>
<protein>
    <submittedName>
        <fullName evidence="2">Uncharacterized protein</fullName>
    </submittedName>
</protein>
<dbReference type="EMBL" id="NEDP02001616">
    <property type="protein sequence ID" value="OWF52819.1"/>
    <property type="molecule type" value="Genomic_DNA"/>
</dbReference>
<organism evidence="2 3">
    <name type="scientific">Mizuhopecten yessoensis</name>
    <name type="common">Japanese scallop</name>
    <name type="synonym">Patinopecten yessoensis</name>
    <dbReference type="NCBI Taxonomy" id="6573"/>
    <lineage>
        <taxon>Eukaryota</taxon>
        <taxon>Metazoa</taxon>
        <taxon>Spiralia</taxon>
        <taxon>Lophotrochozoa</taxon>
        <taxon>Mollusca</taxon>
        <taxon>Bivalvia</taxon>
        <taxon>Autobranchia</taxon>
        <taxon>Pteriomorphia</taxon>
        <taxon>Pectinida</taxon>
        <taxon>Pectinoidea</taxon>
        <taxon>Pectinidae</taxon>
        <taxon>Mizuhopecten</taxon>
    </lineage>
</organism>
<evidence type="ECO:0000313" key="3">
    <source>
        <dbReference type="Proteomes" id="UP000242188"/>
    </source>
</evidence>
<dbReference type="Proteomes" id="UP000242188">
    <property type="component" value="Unassembled WGS sequence"/>
</dbReference>
<keyword evidence="3" id="KW-1185">Reference proteome</keyword>
<accession>A0A210QVN2</accession>
<name>A0A210QVN2_MIZYE</name>
<reference evidence="2 3" key="1">
    <citation type="journal article" date="2017" name="Nat. Ecol. Evol.">
        <title>Scallop genome provides insights into evolution of bilaterian karyotype and development.</title>
        <authorList>
            <person name="Wang S."/>
            <person name="Zhang J."/>
            <person name="Jiao W."/>
            <person name="Li J."/>
            <person name="Xun X."/>
            <person name="Sun Y."/>
            <person name="Guo X."/>
            <person name="Huan P."/>
            <person name="Dong B."/>
            <person name="Zhang L."/>
            <person name="Hu X."/>
            <person name="Sun X."/>
            <person name="Wang J."/>
            <person name="Zhao C."/>
            <person name="Wang Y."/>
            <person name="Wang D."/>
            <person name="Huang X."/>
            <person name="Wang R."/>
            <person name="Lv J."/>
            <person name="Li Y."/>
            <person name="Zhang Z."/>
            <person name="Liu B."/>
            <person name="Lu W."/>
            <person name="Hui Y."/>
            <person name="Liang J."/>
            <person name="Zhou Z."/>
            <person name="Hou R."/>
            <person name="Li X."/>
            <person name="Liu Y."/>
            <person name="Li H."/>
            <person name="Ning X."/>
            <person name="Lin Y."/>
            <person name="Zhao L."/>
            <person name="Xing Q."/>
            <person name="Dou J."/>
            <person name="Li Y."/>
            <person name="Mao J."/>
            <person name="Guo H."/>
            <person name="Dou H."/>
            <person name="Li T."/>
            <person name="Mu C."/>
            <person name="Jiang W."/>
            <person name="Fu Q."/>
            <person name="Fu X."/>
            <person name="Miao Y."/>
            <person name="Liu J."/>
            <person name="Yu Q."/>
            <person name="Li R."/>
            <person name="Liao H."/>
            <person name="Li X."/>
            <person name="Kong Y."/>
            <person name="Jiang Z."/>
            <person name="Chourrout D."/>
            <person name="Li R."/>
            <person name="Bao Z."/>
        </authorList>
    </citation>
    <scope>NUCLEOTIDE SEQUENCE [LARGE SCALE GENOMIC DNA]</scope>
    <source>
        <strain evidence="2 3">PY_sf001</strain>
    </source>
</reference>